<dbReference type="InterPro" id="IPR027417">
    <property type="entry name" value="P-loop_NTPase"/>
</dbReference>
<keyword evidence="9 15" id="KW-0862">Zinc</keyword>
<dbReference type="GO" id="GO:0051301">
    <property type="term" value="P:cell division"/>
    <property type="evidence" value="ECO:0007669"/>
    <property type="project" value="UniProtKB-KW"/>
</dbReference>
<evidence type="ECO:0000256" key="14">
    <source>
        <dbReference type="ARBA" id="ARBA00023136"/>
    </source>
</evidence>
<comment type="function">
    <text evidence="15">Acts as a processive, ATP-dependent zinc metallopeptidase for both cytoplasmic and membrane proteins. Plays a role in the quality control of integral membrane proteins.</text>
</comment>
<evidence type="ECO:0000256" key="2">
    <source>
        <dbReference type="ARBA" id="ARBA00010044"/>
    </source>
</evidence>
<dbReference type="EC" id="3.4.24.-" evidence="15"/>
<feature type="binding site" evidence="15">
    <location>
        <begin position="227"/>
        <end position="234"/>
    </location>
    <ligand>
        <name>ATP</name>
        <dbReference type="ChEBI" id="CHEBI:30616"/>
    </ligand>
</feature>
<dbReference type="Pfam" id="PF17862">
    <property type="entry name" value="AAA_lid_3"/>
    <property type="match status" value="1"/>
</dbReference>
<dbReference type="InterPro" id="IPR005936">
    <property type="entry name" value="FtsH"/>
</dbReference>
<dbReference type="InterPro" id="IPR000642">
    <property type="entry name" value="Peptidase_M41"/>
</dbReference>
<evidence type="ECO:0000256" key="6">
    <source>
        <dbReference type="ARBA" id="ARBA00022723"/>
    </source>
</evidence>
<keyword evidence="8 15" id="KW-0378">Hydrolase</keyword>
<dbReference type="OrthoDB" id="9809379at2"/>
<feature type="binding site" evidence="15">
    <location>
        <position position="525"/>
    </location>
    <ligand>
        <name>Zn(2+)</name>
        <dbReference type="ChEBI" id="CHEBI:29105"/>
        <note>catalytic</note>
    </ligand>
</feature>
<proteinExistence type="inferred from homology"/>
<feature type="region of interest" description="Disordered" evidence="17">
    <location>
        <begin position="634"/>
        <end position="688"/>
    </location>
</feature>
<dbReference type="GO" id="GO:0006508">
    <property type="term" value="P:proteolysis"/>
    <property type="evidence" value="ECO:0007669"/>
    <property type="project" value="UniProtKB-KW"/>
</dbReference>
<dbReference type="Gene3D" id="1.10.8.60">
    <property type="match status" value="1"/>
</dbReference>
<evidence type="ECO:0000256" key="13">
    <source>
        <dbReference type="ARBA" id="ARBA00023049"/>
    </source>
</evidence>
<dbReference type="Gene3D" id="1.20.58.760">
    <property type="entry name" value="Peptidase M41"/>
    <property type="match status" value="1"/>
</dbReference>
<dbReference type="GO" id="GO:0004222">
    <property type="term" value="F:metalloendopeptidase activity"/>
    <property type="evidence" value="ECO:0007669"/>
    <property type="project" value="InterPro"/>
</dbReference>
<dbReference type="FunFam" id="3.40.50.300:FF:000277">
    <property type="entry name" value="ATP-dependent zinc metalloprotease FtsH"/>
    <property type="match status" value="1"/>
</dbReference>
<dbReference type="GO" id="GO:0016887">
    <property type="term" value="F:ATP hydrolysis activity"/>
    <property type="evidence" value="ECO:0007669"/>
    <property type="project" value="UniProtKB-UniRule"/>
</dbReference>
<keyword evidence="19" id="KW-0132">Cell division</keyword>
<comment type="caution">
    <text evidence="19">The sequence shown here is derived from an EMBL/GenBank/DDBJ whole genome shotgun (WGS) entry which is preliminary data.</text>
</comment>
<evidence type="ECO:0000256" key="11">
    <source>
        <dbReference type="ARBA" id="ARBA00022946"/>
    </source>
</evidence>
<feature type="transmembrane region" description="Helical" evidence="15">
    <location>
        <begin position="30"/>
        <end position="48"/>
    </location>
</feature>
<evidence type="ECO:0000256" key="4">
    <source>
        <dbReference type="ARBA" id="ARBA00022670"/>
    </source>
</evidence>
<evidence type="ECO:0000256" key="17">
    <source>
        <dbReference type="SAM" id="MobiDB-lite"/>
    </source>
</evidence>
<dbReference type="PANTHER" id="PTHR23076:SF97">
    <property type="entry name" value="ATP-DEPENDENT ZINC METALLOPROTEASE YME1L1"/>
    <property type="match status" value="1"/>
</dbReference>
<feature type="compositionally biased region" description="Low complexity" evidence="17">
    <location>
        <begin position="655"/>
        <end position="667"/>
    </location>
</feature>
<protein>
    <recommendedName>
        <fullName evidence="15">ATP-dependent zinc metalloprotease FtsH</fullName>
        <ecNumber evidence="15">3.4.24.-</ecNumber>
    </recommendedName>
</protein>
<dbReference type="GO" id="GO:0005524">
    <property type="term" value="F:ATP binding"/>
    <property type="evidence" value="ECO:0007669"/>
    <property type="project" value="UniProtKB-UniRule"/>
</dbReference>
<dbReference type="InterPro" id="IPR041569">
    <property type="entry name" value="AAA_lid_3"/>
</dbReference>
<dbReference type="SUPFAM" id="SSF140990">
    <property type="entry name" value="FtsH protease domain-like"/>
    <property type="match status" value="1"/>
</dbReference>
<keyword evidence="20" id="KW-1185">Reference proteome</keyword>
<evidence type="ECO:0000256" key="16">
    <source>
        <dbReference type="RuleBase" id="RU003651"/>
    </source>
</evidence>
<keyword evidence="12 15" id="KW-1133">Transmembrane helix</keyword>
<dbReference type="GO" id="GO:0005886">
    <property type="term" value="C:plasma membrane"/>
    <property type="evidence" value="ECO:0007669"/>
    <property type="project" value="UniProtKB-SubCell"/>
</dbReference>
<dbReference type="Gene3D" id="3.40.50.300">
    <property type="entry name" value="P-loop containing nucleotide triphosphate hydrolases"/>
    <property type="match status" value="1"/>
</dbReference>
<dbReference type="InterPro" id="IPR003593">
    <property type="entry name" value="AAA+_ATPase"/>
</dbReference>
<dbReference type="PANTHER" id="PTHR23076">
    <property type="entry name" value="METALLOPROTEASE M41 FTSH"/>
    <property type="match status" value="1"/>
</dbReference>
<sequence>MADNNPSWRAEGVDGDKQQEGRRRPSWKRLIAIFLIAWVASYFLFSWIQQAVNPVVELPYNEYYSQVQNDNVETLASKGDTLEGELRQAITYEGVKSAQFVTERPTWAEDAMAETLSANDVTITAVSPVTKTNPIVTLIFSLLPIALLVGLWYWFFQRQMKGGAGGSLFGGKSHEPIDPEKNRVNFEDVAGIDEVEDQLREVVDMLKNPDRYTRLGAKIPRGILLEGGPGTGKTLLARATAGEASVPFFSVSAAEIGGILAGKGASDIRSLFEAARKVAPAIVFIDEIDAIGRSRASAQSIGSNEDREQTLNQILTEMDGFSASEGIIVLAATNLAEVLDTALTRAGRFDRTITVSAPDQKGREDILRVHTRERPIDPSVSLASIAKSTPGLTGADLANLVNEASLLAARRGNKTIQLSDFTDALETIQLGVERSVMMDPEELKRTAWHEAGHALLGMIQPGADPVRKISIIPRGRALGVTLSTPEADKYGYDKAYLRGRIIGALGGMAAEEVVFGVVTTGAESDLQAATNIARQMFGRWGMSETIGPVQVYPTEGDPRSQGVSDSLLSAVDSEVRALLADCYEDAKQLLREHSEQHKALVDALMEHETLDEEDAYRIAGIEHNTAAERHVVAGTIPPSPRMTDQDGDQDPGSREAGTTNGEETGATSDPDASTDPEPHPNTSGPTTE</sequence>
<feature type="active site" evidence="15">
    <location>
        <position position="450"/>
    </location>
</feature>
<feature type="transmembrane region" description="Helical" evidence="15">
    <location>
        <begin position="135"/>
        <end position="155"/>
    </location>
</feature>
<dbReference type="GO" id="GO:0008270">
    <property type="term" value="F:zinc ion binding"/>
    <property type="evidence" value="ECO:0007669"/>
    <property type="project" value="UniProtKB-UniRule"/>
</dbReference>
<evidence type="ECO:0000256" key="9">
    <source>
        <dbReference type="ARBA" id="ARBA00022833"/>
    </source>
</evidence>
<keyword evidence="10 15" id="KW-0067">ATP-binding</keyword>
<keyword evidence="5 15" id="KW-0812">Transmembrane</keyword>
<keyword evidence="14 15" id="KW-0472">Membrane</keyword>
<evidence type="ECO:0000256" key="8">
    <source>
        <dbReference type="ARBA" id="ARBA00022801"/>
    </source>
</evidence>
<dbReference type="GO" id="GO:0004176">
    <property type="term" value="F:ATP-dependent peptidase activity"/>
    <property type="evidence" value="ECO:0007669"/>
    <property type="project" value="InterPro"/>
</dbReference>
<keyword evidence="13 15" id="KW-0482">Metalloprotease</keyword>
<reference evidence="20" key="1">
    <citation type="submission" date="2018-05" db="EMBL/GenBank/DDBJ databases">
        <authorList>
            <person name="Li Y."/>
        </authorList>
    </citation>
    <scope>NUCLEOTIDE SEQUENCE [LARGE SCALE GENOMIC DNA]</scope>
    <source>
        <strain evidence="20">sk1b4</strain>
    </source>
</reference>
<dbReference type="InterPro" id="IPR003960">
    <property type="entry name" value="ATPase_AAA_CS"/>
</dbReference>
<feature type="region of interest" description="Disordered" evidence="17">
    <location>
        <begin position="1"/>
        <end position="21"/>
    </location>
</feature>
<dbReference type="NCBIfam" id="TIGR01241">
    <property type="entry name" value="FtsH_fam"/>
    <property type="match status" value="1"/>
</dbReference>
<evidence type="ECO:0000256" key="10">
    <source>
        <dbReference type="ARBA" id="ARBA00022840"/>
    </source>
</evidence>
<evidence type="ECO:0000256" key="12">
    <source>
        <dbReference type="ARBA" id="ARBA00022989"/>
    </source>
</evidence>
<comment type="similarity">
    <text evidence="16">Belongs to the AAA ATPase family.</text>
</comment>
<feature type="binding site" evidence="15">
    <location>
        <position position="449"/>
    </location>
    <ligand>
        <name>Zn(2+)</name>
        <dbReference type="ChEBI" id="CHEBI:29105"/>
        <note>catalytic</note>
    </ligand>
</feature>
<dbReference type="PROSITE" id="PS00674">
    <property type="entry name" value="AAA"/>
    <property type="match status" value="1"/>
</dbReference>
<evidence type="ECO:0000259" key="18">
    <source>
        <dbReference type="SMART" id="SM00382"/>
    </source>
</evidence>
<keyword evidence="3 15" id="KW-1003">Cell membrane</keyword>
<comment type="cofactor">
    <cofactor evidence="15">
        <name>Zn(2+)</name>
        <dbReference type="ChEBI" id="CHEBI:29105"/>
    </cofactor>
    <text evidence="15">Binds 1 zinc ion per subunit.</text>
</comment>
<keyword evidence="19" id="KW-0131">Cell cycle</keyword>
<feature type="domain" description="AAA+ ATPase" evidence="18">
    <location>
        <begin position="219"/>
        <end position="359"/>
    </location>
</feature>
<dbReference type="InterPro" id="IPR037219">
    <property type="entry name" value="Peptidase_M41-like"/>
</dbReference>
<dbReference type="Pfam" id="PF01434">
    <property type="entry name" value="Peptidase_M41"/>
    <property type="match status" value="1"/>
</dbReference>
<dbReference type="FunFam" id="1.20.58.760:FF:000001">
    <property type="entry name" value="ATP-dependent zinc metalloprotease FtsH"/>
    <property type="match status" value="1"/>
</dbReference>
<dbReference type="Gene3D" id="3.30.720.210">
    <property type="match status" value="1"/>
</dbReference>
<keyword evidence="6 15" id="KW-0479">Metal-binding</keyword>
<dbReference type="Pfam" id="PF06480">
    <property type="entry name" value="FtsH_ext"/>
    <property type="match status" value="1"/>
</dbReference>
<evidence type="ECO:0000256" key="7">
    <source>
        <dbReference type="ARBA" id="ARBA00022741"/>
    </source>
</evidence>
<dbReference type="HAMAP" id="MF_01458">
    <property type="entry name" value="FtsH"/>
    <property type="match status" value="1"/>
</dbReference>
<dbReference type="GO" id="GO:0030163">
    <property type="term" value="P:protein catabolic process"/>
    <property type="evidence" value="ECO:0007669"/>
    <property type="project" value="UniProtKB-UniRule"/>
</dbReference>
<evidence type="ECO:0000313" key="19">
    <source>
        <dbReference type="EMBL" id="PWF26745.1"/>
    </source>
</evidence>
<evidence type="ECO:0000256" key="15">
    <source>
        <dbReference type="HAMAP-Rule" id="MF_01458"/>
    </source>
</evidence>
<evidence type="ECO:0000256" key="5">
    <source>
        <dbReference type="ARBA" id="ARBA00022692"/>
    </source>
</evidence>
<feature type="binding site" evidence="15">
    <location>
        <position position="453"/>
    </location>
    <ligand>
        <name>Zn(2+)</name>
        <dbReference type="ChEBI" id="CHEBI:29105"/>
        <note>catalytic</note>
    </ligand>
</feature>
<dbReference type="InterPro" id="IPR011546">
    <property type="entry name" value="Pept_M41_FtsH_extracell"/>
</dbReference>
<name>A0A2V1K5Z8_9ACTO</name>
<evidence type="ECO:0000256" key="1">
    <source>
        <dbReference type="ARBA" id="ARBA00004141"/>
    </source>
</evidence>
<comment type="subcellular location">
    <subcellularLocation>
        <location evidence="15">Cell membrane</location>
        <topology evidence="15">Multi-pass membrane protein</topology>
        <orientation evidence="15">Cytoplasmic side</orientation>
    </subcellularLocation>
    <subcellularLocation>
        <location evidence="1">Membrane</location>
        <topology evidence="1">Multi-pass membrane protein</topology>
    </subcellularLocation>
</comment>
<dbReference type="FunFam" id="1.10.8.60:FF:000001">
    <property type="entry name" value="ATP-dependent zinc metalloprotease FtsH"/>
    <property type="match status" value="1"/>
</dbReference>
<dbReference type="RefSeq" id="WP_109093378.1">
    <property type="nucleotide sequence ID" value="NZ_CAMELQ010000001.1"/>
</dbReference>
<dbReference type="EMBL" id="QETB01000002">
    <property type="protein sequence ID" value="PWF26745.1"/>
    <property type="molecule type" value="Genomic_DNA"/>
</dbReference>
<dbReference type="Proteomes" id="UP000245283">
    <property type="component" value="Unassembled WGS sequence"/>
</dbReference>
<evidence type="ECO:0000256" key="3">
    <source>
        <dbReference type="ARBA" id="ARBA00022475"/>
    </source>
</evidence>
<keyword evidence="11" id="KW-0809">Transit peptide</keyword>
<organism evidence="19 20">
    <name type="scientific">Ancrocorticia populi</name>
    <dbReference type="NCBI Taxonomy" id="2175228"/>
    <lineage>
        <taxon>Bacteria</taxon>
        <taxon>Bacillati</taxon>
        <taxon>Actinomycetota</taxon>
        <taxon>Actinomycetes</taxon>
        <taxon>Actinomycetales</taxon>
        <taxon>Actinomycetaceae</taxon>
        <taxon>Ancrocorticia</taxon>
    </lineage>
</organism>
<accession>A0A2V1K5Z8</accession>
<feature type="compositionally biased region" description="Basic and acidic residues" evidence="17">
    <location>
        <begin position="11"/>
        <end position="21"/>
    </location>
</feature>
<evidence type="ECO:0000313" key="20">
    <source>
        <dbReference type="Proteomes" id="UP000245283"/>
    </source>
</evidence>
<dbReference type="SMART" id="SM00382">
    <property type="entry name" value="AAA"/>
    <property type="match status" value="1"/>
</dbReference>
<dbReference type="InterPro" id="IPR003959">
    <property type="entry name" value="ATPase_AAA_core"/>
</dbReference>
<dbReference type="AlphaFoldDB" id="A0A2V1K5Z8"/>
<keyword evidence="7 15" id="KW-0547">Nucleotide-binding</keyword>
<dbReference type="Pfam" id="PF00004">
    <property type="entry name" value="AAA"/>
    <property type="match status" value="1"/>
</dbReference>
<dbReference type="CDD" id="cd19501">
    <property type="entry name" value="RecA-like_FtsH"/>
    <property type="match status" value="1"/>
</dbReference>
<comment type="similarity">
    <text evidence="2 15">In the C-terminal section; belongs to the peptidase M41 family.</text>
</comment>
<comment type="similarity">
    <text evidence="15">In the central section; belongs to the AAA ATPase family.</text>
</comment>
<comment type="subunit">
    <text evidence="15">Homohexamer.</text>
</comment>
<keyword evidence="4 15" id="KW-0645">Protease</keyword>
<dbReference type="SUPFAM" id="SSF52540">
    <property type="entry name" value="P-loop containing nucleoside triphosphate hydrolases"/>
    <property type="match status" value="1"/>
</dbReference>
<gene>
    <name evidence="15" type="primary">ftsH</name>
    <name evidence="19" type="ORF">DD236_05450</name>
</gene>